<organism evidence="2 3">
    <name type="scientific">Ligilactobacillus salivarius</name>
    <dbReference type="NCBI Taxonomy" id="1624"/>
    <lineage>
        <taxon>Bacteria</taxon>
        <taxon>Bacillati</taxon>
        <taxon>Bacillota</taxon>
        <taxon>Bacilli</taxon>
        <taxon>Lactobacillales</taxon>
        <taxon>Lactobacillaceae</taxon>
        <taxon>Ligilactobacillus</taxon>
    </lineage>
</organism>
<feature type="domain" description="HTH cro/C1-type" evidence="1">
    <location>
        <begin position="7"/>
        <end position="60"/>
    </location>
</feature>
<evidence type="ECO:0000259" key="1">
    <source>
        <dbReference type="PROSITE" id="PS50943"/>
    </source>
</evidence>
<proteinExistence type="predicted"/>
<dbReference type="AlphaFoldDB" id="A0A921IB35"/>
<dbReference type="CDD" id="cd00093">
    <property type="entry name" value="HTH_XRE"/>
    <property type="match status" value="1"/>
</dbReference>
<dbReference type="Proteomes" id="UP000759256">
    <property type="component" value="Unassembled WGS sequence"/>
</dbReference>
<evidence type="ECO:0000313" key="2">
    <source>
        <dbReference type="EMBL" id="HJG14667.1"/>
    </source>
</evidence>
<dbReference type="InterPro" id="IPR010982">
    <property type="entry name" value="Lambda_DNA-bd_dom_sf"/>
</dbReference>
<protein>
    <submittedName>
        <fullName evidence="2">Helix-turn-helix domain-containing protein</fullName>
    </submittedName>
</protein>
<dbReference type="EMBL" id="DYVK01000009">
    <property type="protein sequence ID" value="HJG14667.1"/>
    <property type="molecule type" value="Genomic_DNA"/>
</dbReference>
<dbReference type="InterPro" id="IPR011990">
    <property type="entry name" value="TPR-like_helical_dom_sf"/>
</dbReference>
<reference evidence="2" key="2">
    <citation type="submission" date="2021-09" db="EMBL/GenBank/DDBJ databases">
        <authorList>
            <person name="Gilroy R."/>
        </authorList>
    </citation>
    <scope>NUCLEOTIDE SEQUENCE</scope>
    <source>
        <strain evidence="2">CHK189-29639</strain>
    </source>
</reference>
<evidence type="ECO:0000313" key="3">
    <source>
        <dbReference type="Proteomes" id="UP000759256"/>
    </source>
</evidence>
<dbReference type="SUPFAM" id="SSF47413">
    <property type="entry name" value="lambda repressor-like DNA-binding domains"/>
    <property type="match status" value="1"/>
</dbReference>
<dbReference type="SMART" id="SM00530">
    <property type="entry name" value="HTH_XRE"/>
    <property type="match status" value="1"/>
</dbReference>
<reference evidence="2" key="1">
    <citation type="journal article" date="2021" name="PeerJ">
        <title>Extensive microbial diversity within the chicken gut microbiome revealed by metagenomics and culture.</title>
        <authorList>
            <person name="Gilroy R."/>
            <person name="Ravi A."/>
            <person name="Getino M."/>
            <person name="Pursley I."/>
            <person name="Horton D.L."/>
            <person name="Alikhan N.F."/>
            <person name="Baker D."/>
            <person name="Gharbi K."/>
            <person name="Hall N."/>
            <person name="Watson M."/>
            <person name="Adriaenssens E.M."/>
            <person name="Foster-Nyarko E."/>
            <person name="Jarju S."/>
            <person name="Secka A."/>
            <person name="Antonio M."/>
            <person name="Oren A."/>
            <person name="Chaudhuri R.R."/>
            <person name="La Ragione R."/>
            <person name="Hildebrand F."/>
            <person name="Pallen M.J."/>
        </authorList>
    </citation>
    <scope>NUCLEOTIDE SEQUENCE</scope>
    <source>
        <strain evidence="2">CHK189-29639</strain>
    </source>
</reference>
<dbReference type="InterPro" id="IPR001387">
    <property type="entry name" value="Cro/C1-type_HTH"/>
</dbReference>
<sequence length="111" mass="12296">MTIGEALKSLRLHAGMTQTEMAAGIVTESFYSKVERGVHAIDANVLIQILAKHHFDVTNFFEQISNQQSTEPYFNLAGDITYAQNNKDLATLDKIKQKIEVGEGTPAMVQI</sequence>
<comment type="caution">
    <text evidence="2">The sequence shown here is derived from an EMBL/GenBank/DDBJ whole genome shotgun (WGS) entry which is preliminary data.</text>
</comment>
<dbReference type="InterPro" id="IPR053163">
    <property type="entry name" value="HTH-type_regulator_Rgg"/>
</dbReference>
<dbReference type="Pfam" id="PF01381">
    <property type="entry name" value="HTH_3"/>
    <property type="match status" value="1"/>
</dbReference>
<dbReference type="PANTHER" id="PTHR37038">
    <property type="entry name" value="TRANSCRIPTIONAL REGULATOR-RELATED"/>
    <property type="match status" value="1"/>
</dbReference>
<accession>A0A921IB35</accession>
<dbReference type="Gene3D" id="1.25.40.10">
    <property type="entry name" value="Tetratricopeptide repeat domain"/>
    <property type="match status" value="1"/>
</dbReference>
<dbReference type="PROSITE" id="PS50943">
    <property type="entry name" value="HTH_CROC1"/>
    <property type="match status" value="1"/>
</dbReference>
<gene>
    <name evidence="2" type="ORF">K8V06_00805</name>
</gene>
<name>A0A921IB35_9LACO</name>
<dbReference type="GO" id="GO:0003677">
    <property type="term" value="F:DNA binding"/>
    <property type="evidence" value="ECO:0007669"/>
    <property type="project" value="InterPro"/>
</dbReference>